<evidence type="ECO:0000313" key="2">
    <source>
        <dbReference type="EMBL" id="SPC94223.1"/>
    </source>
</evidence>
<feature type="region of interest" description="Disordered" evidence="1">
    <location>
        <begin position="1"/>
        <end position="28"/>
    </location>
</feature>
<evidence type="ECO:0000256" key="1">
    <source>
        <dbReference type="SAM" id="MobiDB-lite"/>
    </source>
</evidence>
<proteinExistence type="predicted"/>
<dbReference type="EMBL" id="OIVN01001459">
    <property type="protein sequence ID" value="SPC94223.1"/>
    <property type="molecule type" value="Genomic_DNA"/>
</dbReference>
<name>A0A2N9G3Z3_FAGSY</name>
<gene>
    <name evidence="2" type="ORF">FSB_LOCUS22105</name>
</gene>
<sequence length="80" mass="8550">MGFKSLFHQKNKTDSANNPSLTSTTTGDNNKLISVAFNVVEQDSVSNSGTGTSVQFASPDLCKNILTSGEVSKGQRLNVW</sequence>
<reference evidence="2" key="1">
    <citation type="submission" date="2018-02" db="EMBL/GenBank/DDBJ databases">
        <authorList>
            <person name="Cohen D.B."/>
            <person name="Kent A.D."/>
        </authorList>
    </citation>
    <scope>NUCLEOTIDE SEQUENCE</scope>
</reference>
<accession>A0A2N9G3Z3</accession>
<protein>
    <submittedName>
        <fullName evidence="2">Uncharacterized protein</fullName>
    </submittedName>
</protein>
<organism evidence="2">
    <name type="scientific">Fagus sylvatica</name>
    <name type="common">Beechnut</name>
    <dbReference type="NCBI Taxonomy" id="28930"/>
    <lineage>
        <taxon>Eukaryota</taxon>
        <taxon>Viridiplantae</taxon>
        <taxon>Streptophyta</taxon>
        <taxon>Embryophyta</taxon>
        <taxon>Tracheophyta</taxon>
        <taxon>Spermatophyta</taxon>
        <taxon>Magnoliopsida</taxon>
        <taxon>eudicotyledons</taxon>
        <taxon>Gunneridae</taxon>
        <taxon>Pentapetalae</taxon>
        <taxon>rosids</taxon>
        <taxon>fabids</taxon>
        <taxon>Fagales</taxon>
        <taxon>Fagaceae</taxon>
        <taxon>Fagus</taxon>
    </lineage>
</organism>
<feature type="compositionally biased region" description="Polar residues" evidence="1">
    <location>
        <begin position="14"/>
        <end position="28"/>
    </location>
</feature>
<dbReference type="AlphaFoldDB" id="A0A2N9G3Z3"/>